<feature type="signal peptide" evidence="1">
    <location>
        <begin position="1"/>
        <end position="27"/>
    </location>
</feature>
<sequence>MKPKLTSLVRQSCCALMLASVLGAAQARGTVLLIEPPRVQLLNAEGKAPSVEAMRIAIVRAASQRQWTPREDKPGEITLVFNKQNKHEVVVRISYDAGSYQISYVSSTNMKYELENGQAQIHPFYNKWVANLSSDITAQVQQSR</sequence>
<evidence type="ECO:0000256" key="1">
    <source>
        <dbReference type="SAM" id="SignalP"/>
    </source>
</evidence>
<dbReference type="EMBL" id="JBIGHZ010000001">
    <property type="protein sequence ID" value="MFG6446726.1"/>
    <property type="molecule type" value="Genomic_DNA"/>
</dbReference>
<evidence type="ECO:0008006" key="4">
    <source>
        <dbReference type="Google" id="ProtNLM"/>
    </source>
</evidence>
<accession>A0ABW7FQZ8</accession>
<organism evidence="2 3">
    <name type="scientific">Roseateles rivi</name>
    <dbReference type="NCBI Taxonomy" id="3299028"/>
    <lineage>
        <taxon>Bacteria</taxon>
        <taxon>Pseudomonadati</taxon>
        <taxon>Pseudomonadota</taxon>
        <taxon>Betaproteobacteria</taxon>
        <taxon>Burkholderiales</taxon>
        <taxon>Sphaerotilaceae</taxon>
        <taxon>Roseateles</taxon>
    </lineage>
</organism>
<gene>
    <name evidence="2" type="ORF">ACG0Z6_00565</name>
</gene>
<keyword evidence="1" id="KW-0732">Signal</keyword>
<name>A0ABW7FQZ8_9BURK</name>
<evidence type="ECO:0000313" key="3">
    <source>
        <dbReference type="Proteomes" id="UP001606099"/>
    </source>
</evidence>
<dbReference type="RefSeq" id="WP_394457816.1">
    <property type="nucleotide sequence ID" value="NZ_JBIGHZ010000001.1"/>
</dbReference>
<dbReference type="Proteomes" id="UP001606099">
    <property type="component" value="Unassembled WGS sequence"/>
</dbReference>
<proteinExistence type="predicted"/>
<feature type="chain" id="PRO_5047424221" description="Lipoprotein" evidence="1">
    <location>
        <begin position="28"/>
        <end position="144"/>
    </location>
</feature>
<comment type="caution">
    <text evidence="2">The sequence shown here is derived from an EMBL/GenBank/DDBJ whole genome shotgun (WGS) entry which is preliminary data.</text>
</comment>
<protein>
    <recommendedName>
        <fullName evidence="4">Lipoprotein</fullName>
    </recommendedName>
</protein>
<reference evidence="2 3" key="1">
    <citation type="submission" date="2024-08" db="EMBL/GenBank/DDBJ databases">
        <authorList>
            <person name="Lu H."/>
        </authorList>
    </citation>
    <scope>NUCLEOTIDE SEQUENCE [LARGE SCALE GENOMIC DNA]</scope>
    <source>
        <strain evidence="2 3">BYS180W</strain>
    </source>
</reference>
<keyword evidence="3" id="KW-1185">Reference proteome</keyword>
<evidence type="ECO:0000313" key="2">
    <source>
        <dbReference type="EMBL" id="MFG6446726.1"/>
    </source>
</evidence>